<organism evidence="1">
    <name type="scientific">Vannella robusta</name>
    <dbReference type="NCBI Taxonomy" id="1487602"/>
    <lineage>
        <taxon>Eukaryota</taxon>
        <taxon>Amoebozoa</taxon>
        <taxon>Discosea</taxon>
        <taxon>Flabellinia</taxon>
        <taxon>Vannellidae</taxon>
        <taxon>Vannella</taxon>
    </lineage>
</organism>
<accession>A0A7S4IGP8</accession>
<dbReference type="EMBL" id="HBKP01017357">
    <property type="protein sequence ID" value="CAE2228933.1"/>
    <property type="molecule type" value="Transcribed_RNA"/>
</dbReference>
<reference evidence="1" key="1">
    <citation type="submission" date="2021-01" db="EMBL/GenBank/DDBJ databases">
        <authorList>
            <person name="Corre E."/>
            <person name="Pelletier E."/>
            <person name="Niang G."/>
            <person name="Scheremetjew M."/>
            <person name="Finn R."/>
            <person name="Kale V."/>
            <person name="Holt S."/>
            <person name="Cochrane G."/>
            <person name="Meng A."/>
            <person name="Brown T."/>
            <person name="Cohen L."/>
        </authorList>
    </citation>
    <scope>NUCLEOTIDE SEQUENCE</scope>
    <source>
        <strain evidence="1">DIVA3 518/3/11/1/6</strain>
    </source>
</reference>
<gene>
    <name evidence="1" type="ORF">VSP0166_LOCUS12304</name>
</gene>
<sequence>MSRTTMPDSNEKLQPEYVRAVECLDKHFDDKIVFSSHTPNSSMLIHGAFQFFEKRIATKYIPSGKAWRWNQTNARKEIKMADRGITVKILKLIPRKRNTIAPKSEIPSLKIWQFELVHPNKTSTYALWCEKGLDASEVSNVSFFMKPSSECVQNHEIEVVPELKLKDFAFLSKWMDQSVASSFWPAPSSSPW</sequence>
<proteinExistence type="predicted"/>
<protein>
    <submittedName>
        <fullName evidence="1">Uncharacterized protein</fullName>
    </submittedName>
</protein>
<evidence type="ECO:0000313" key="1">
    <source>
        <dbReference type="EMBL" id="CAE2228933.1"/>
    </source>
</evidence>
<name>A0A7S4IGP8_9EUKA</name>
<dbReference type="AlphaFoldDB" id="A0A7S4IGP8"/>